<dbReference type="Proteomes" id="UP000275772">
    <property type="component" value="Unassembled WGS sequence"/>
</dbReference>
<proteinExistence type="predicted"/>
<accession>A0A383UZI6</accession>
<dbReference type="AlphaFoldDB" id="A0A383UZI6"/>
<dbReference type="VEuPathDB" id="FungiDB:BLGHR1_15795"/>
<organism evidence="1 2">
    <name type="scientific">Blumeria hordei</name>
    <name type="common">Barley powdery mildew</name>
    <name type="synonym">Blumeria graminis f. sp. hordei</name>
    <dbReference type="NCBI Taxonomy" id="2867405"/>
    <lineage>
        <taxon>Eukaryota</taxon>
        <taxon>Fungi</taxon>
        <taxon>Dikarya</taxon>
        <taxon>Ascomycota</taxon>
        <taxon>Pezizomycotina</taxon>
        <taxon>Leotiomycetes</taxon>
        <taxon>Erysiphales</taxon>
        <taxon>Erysiphaceae</taxon>
        <taxon>Blumeria</taxon>
    </lineage>
</organism>
<gene>
    <name evidence="1" type="ORF">BLGHR1_15795</name>
</gene>
<name>A0A383UZI6_BLUHO</name>
<reference evidence="1 2" key="1">
    <citation type="submission" date="2017-11" db="EMBL/GenBank/DDBJ databases">
        <authorList>
            <person name="Kracher B."/>
        </authorList>
    </citation>
    <scope>NUCLEOTIDE SEQUENCE [LARGE SCALE GENOMIC DNA]</scope>
    <source>
        <strain evidence="1 2">RACE1</strain>
    </source>
</reference>
<protein>
    <submittedName>
        <fullName evidence="1">Uncharacterized protein</fullName>
    </submittedName>
</protein>
<evidence type="ECO:0000313" key="1">
    <source>
        <dbReference type="EMBL" id="SZF04995.1"/>
    </source>
</evidence>
<dbReference type="EMBL" id="UNSH01000070">
    <property type="protein sequence ID" value="SZF04995.1"/>
    <property type="molecule type" value="Genomic_DNA"/>
</dbReference>
<sequence length="49" mass="5935">MSEFPRLPMFNYPLRVVTSPLPLIQPGSRYIQKLTFHKVTLFIWNWENQ</sequence>
<evidence type="ECO:0000313" key="2">
    <source>
        <dbReference type="Proteomes" id="UP000275772"/>
    </source>
</evidence>